<feature type="binding site" evidence="6">
    <location>
        <position position="152"/>
    </location>
    <ligand>
        <name>S-adenosyl-L-methionine</name>
        <dbReference type="ChEBI" id="CHEBI:59789"/>
    </ligand>
</feature>
<dbReference type="SUPFAM" id="SSF53335">
    <property type="entry name" value="S-adenosyl-L-methionine-dependent methyltransferases"/>
    <property type="match status" value="1"/>
</dbReference>
<evidence type="ECO:0000313" key="8">
    <source>
        <dbReference type="EMBL" id="BBB31046.1"/>
    </source>
</evidence>
<organism evidence="8 9">
    <name type="scientific">Neptunomonas japonica JAMM 1380</name>
    <dbReference type="NCBI Taxonomy" id="1441457"/>
    <lineage>
        <taxon>Bacteria</taxon>
        <taxon>Pseudomonadati</taxon>
        <taxon>Pseudomonadota</taxon>
        <taxon>Gammaproteobacteria</taxon>
        <taxon>Oceanospirillales</taxon>
        <taxon>Oceanospirillaceae</taxon>
        <taxon>Neptunomonas</taxon>
    </lineage>
</organism>
<keyword evidence="9" id="KW-1185">Reference proteome</keyword>
<dbReference type="Pfam" id="PF03705">
    <property type="entry name" value="CheR_N"/>
    <property type="match status" value="1"/>
</dbReference>
<comment type="catalytic activity">
    <reaction evidence="1 5">
        <text>L-glutamyl-[protein] + S-adenosyl-L-methionine = [protein]-L-glutamate 5-O-methyl ester + S-adenosyl-L-homocysteine</text>
        <dbReference type="Rhea" id="RHEA:24452"/>
        <dbReference type="Rhea" id="RHEA-COMP:10208"/>
        <dbReference type="Rhea" id="RHEA-COMP:10311"/>
        <dbReference type="ChEBI" id="CHEBI:29973"/>
        <dbReference type="ChEBI" id="CHEBI:57856"/>
        <dbReference type="ChEBI" id="CHEBI:59789"/>
        <dbReference type="ChEBI" id="CHEBI:82795"/>
        <dbReference type="EC" id="2.1.1.80"/>
    </reaction>
</comment>
<dbReference type="GO" id="GO:0032259">
    <property type="term" value="P:methylation"/>
    <property type="evidence" value="ECO:0007669"/>
    <property type="project" value="UniProtKB-KW"/>
</dbReference>
<keyword evidence="2 5" id="KW-0489">Methyltransferase</keyword>
<feature type="binding site" evidence="6">
    <location>
        <position position="86"/>
    </location>
    <ligand>
        <name>S-adenosyl-L-methionine</name>
        <dbReference type="ChEBI" id="CHEBI:59789"/>
    </ligand>
</feature>
<reference evidence="8 9" key="1">
    <citation type="journal article" date="2008" name="Int. J. Syst. Evol. Microbiol.">
        <title>Neptunomonas japonica sp. nov., an Osedax japonicus symbiont-like bacterium isolated from sediment adjacent to sperm whale carcasses off Kagoshima, Japan.</title>
        <authorList>
            <person name="Miyazaki M."/>
            <person name="Nogi Y."/>
            <person name="Fujiwara Y."/>
            <person name="Kawato M."/>
            <person name="Kubokawa K."/>
            <person name="Horikoshi K."/>
        </authorList>
    </citation>
    <scope>NUCLEOTIDE SEQUENCE [LARGE SCALE GENOMIC DNA]</scope>
    <source>
        <strain evidence="8 9">JAMM 1380</strain>
    </source>
</reference>
<dbReference type="Gene3D" id="1.10.155.10">
    <property type="entry name" value="Chemotaxis receptor methyltransferase CheR, N-terminal domain"/>
    <property type="match status" value="1"/>
</dbReference>
<dbReference type="EMBL" id="AP014546">
    <property type="protein sequence ID" value="BBB31046.1"/>
    <property type="molecule type" value="Genomic_DNA"/>
</dbReference>
<keyword evidence="3 5" id="KW-0808">Transferase</keyword>
<dbReference type="InterPro" id="IPR026024">
    <property type="entry name" value="Chemotaxis_MeTrfase_CheR"/>
</dbReference>
<dbReference type="Pfam" id="PF01739">
    <property type="entry name" value="CheR"/>
    <property type="match status" value="1"/>
</dbReference>
<proteinExistence type="predicted"/>
<evidence type="ECO:0000256" key="3">
    <source>
        <dbReference type="ARBA" id="ARBA00022679"/>
    </source>
</evidence>
<dbReference type="InterPro" id="IPR029063">
    <property type="entry name" value="SAM-dependent_MTases_sf"/>
</dbReference>
<dbReference type="GO" id="GO:0008983">
    <property type="term" value="F:protein-glutamate O-methyltransferase activity"/>
    <property type="evidence" value="ECO:0007669"/>
    <property type="project" value="UniProtKB-EC"/>
</dbReference>
<feature type="binding site" evidence="6">
    <location>
        <position position="126"/>
    </location>
    <ligand>
        <name>S-adenosyl-L-methionine</name>
        <dbReference type="ChEBI" id="CHEBI:59789"/>
    </ligand>
</feature>
<gene>
    <name evidence="8" type="ORF">NEJAP_3108</name>
</gene>
<evidence type="ECO:0000313" key="9">
    <source>
        <dbReference type="Proteomes" id="UP000595332"/>
    </source>
</evidence>
<dbReference type="AlphaFoldDB" id="A0A7R6PMS5"/>
<dbReference type="PANTHER" id="PTHR24422:SF19">
    <property type="entry name" value="CHEMOTAXIS PROTEIN METHYLTRANSFERASE"/>
    <property type="match status" value="1"/>
</dbReference>
<evidence type="ECO:0000256" key="1">
    <source>
        <dbReference type="ARBA" id="ARBA00001541"/>
    </source>
</evidence>
<comment type="function">
    <text evidence="5">Methylation of the membrane-bound methyl-accepting chemotaxis proteins (MCP) to form gamma-glutamyl methyl ester residues in MCP.</text>
</comment>
<feature type="binding site" evidence="6">
    <location>
        <position position="84"/>
    </location>
    <ligand>
        <name>S-adenosyl-L-methionine</name>
        <dbReference type="ChEBI" id="CHEBI:59789"/>
    </ligand>
</feature>
<protein>
    <recommendedName>
        <fullName evidence="5">Chemotaxis protein methyltransferase</fullName>
        <ecNumber evidence="5">2.1.1.80</ecNumber>
    </recommendedName>
</protein>
<dbReference type="PRINTS" id="PR00996">
    <property type="entry name" value="CHERMTFRASE"/>
</dbReference>
<dbReference type="PROSITE" id="PS50123">
    <property type="entry name" value="CHER"/>
    <property type="match status" value="1"/>
</dbReference>
<dbReference type="InterPro" id="IPR022641">
    <property type="entry name" value="CheR_N"/>
</dbReference>
<keyword evidence="4 5" id="KW-0949">S-adenosyl-L-methionine</keyword>
<feature type="domain" description="CheR-type methyltransferase" evidence="7">
    <location>
        <begin position="9"/>
        <end position="282"/>
    </location>
</feature>
<feature type="binding site" evidence="6">
    <location>
        <begin position="210"/>
        <end position="211"/>
    </location>
    <ligand>
        <name>S-adenosyl-L-methionine</name>
        <dbReference type="ChEBI" id="CHEBI:59789"/>
    </ligand>
</feature>
<dbReference type="SUPFAM" id="SSF47757">
    <property type="entry name" value="Chemotaxis receptor methyltransferase CheR, N-terminal domain"/>
    <property type="match status" value="1"/>
</dbReference>
<dbReference type="SMART" id="SM00138">
    <property type="entry name" value="MeTrc"/>
    <property type="match status" value="1"/>
</dbReference>
<dbReference type="Proteomes" id="UP000595332">
    <property type="component" value="Chromosome"/>
</dbReference>
<evidence type="ECO:0000256" key="4">
    <source>
        <dbReference type="ARBA" id="ARBA00022691"/>
    </source>
</evidence>
<sequence>MAVIGMNVSPEREFVFTDQDFETIRSQLYKHAGIALSDYKKDMVYNRLVRRIRVLSLGSFSAYFSYLASNVGEFPLFINALTTNLTAFFRESHHFEFLKQVVIPDVDAGGLQRIRIWSAGCSMGEEPYSLAMALRTTDIDLREWDIKILATDIDSDVLEIAQTGMYGVDRIDAMPPVFKTRFFRKGRGQYSGMVKIADELKEMITFKELNLMHSWPMKGPLDAIFCRNVMIYFDKETQKLLLNRMADLLKPGGFLFVGHSESPFRLTDRFKLIGNTIYQKDY</sequence>
<evidence type="ECO:0000259" key="7">
    <source>
        <dbReference type="PROSITE" id="PS50123"/>
    </source>
</evidence>
<name>A0A7R6PMS5_9GAMM</name>
<dbReference type="PIRSF" id="PIRSF000410">
    <property type="entry name" value="CheR"/>
    <property type="match status" value="1"/>
</dbReference>
<evidence type="ECO:0000256" key="6">
    <source>
        <dbReference type="PIRSR" id="PIRSR000410-1"/>
    </source>
</evidence>
<dbReference type="KEGG" id="njp:NEJAP_3108"/>
<evidence type="ECO:0000256" key="5">
    <source>
        <dbReference type="PIRNR" id="PIRNR000410"/>
    </source>
</evidence>
<evidence type="ECO:0000256" key="2">
    <source>
        <dbReference type="ARBA" id="ARBA00022603"/>
    </source>
</evidence>
<dbReference type="InterPro" id="IPR050903">
    <property type="entry name" value="Bact_Chemotaxis_MeTrfase"/>
</dbReference>
<dbReference type="InterPro" id="IPR022642">
    <property type="entry name" value="CheR_C"/>
</dbReference>
<dbReference type="InterPro" id="IPR000780">
    <property type="entry name" value="CheR_MeTrfase"/>
</dbReference>
<dbReference type="PANTHER" id="PTHR24422">
    <property type="entry name" value="CHEMOTAXIS PROTEIN METHYLTRANSFERASE"/>
    <property type="match status" value="1"/>
</dbReference>
<dbReference type="Gene3D" id="3.40.50.150">
    <property type="entry name" value="Vaccinia Virus protein VP39"/>
    <property type="match status" value="1"/>
</dbReference>
<feature type="binding site" evidence="6">
    <location>
        <begin position="227"/>
        <end position="228"/>
    </location>
    <ligand>
        <name>S-adenosyl-L-methionine</name>
        <dbReference type="ChEBI" id="CHEBI:59789"/>
    </ligand>
</feature>
<accession>A0A7R6PMS5</accession>
<dbReference type="InterPro" id="IPR036804">
    <property type="entry name" value="CheR_N_sf"/>
</dbReference>
<dbReference type="EC" id="2.1.1.80" evidence="5"/>
<feature type="binding site" evidence="6">
    <location>
        <position position="90"/>
    </location>
    <ligand>
        <name>S-adenosyl-L-methionine</name>
        <dbReference type="ChEBI" id="CHEBI:59789"/>
    </ligand>
</feature>